<comment type="caution">
    <text evidence="1">The sequence shown here is derived from an EMBL/GenBank/DDBJ whole genome shotgun (WGS) entry which is preliminary data.</text>
</comment>
<reference evidence="1" key="1">
    <citation type="submission" date="2018-12" db="EMBL/GenBank/DDBJ databases">
        <authorList>
            <person name="Jadhav K."/>
            <person name="Kushwaha B."/>
            <person name="Jadhav I."/>
        </authorList>
    </citation>
    <scope>NUCLEOTIDE SEQUENCE [LARGE SCALE GENOMIC DNA]</scope>
    <source>
        <strain evidence="1">SBS 10</strain>
    </source>
</reference>
<dbReference type="AlphaFoldDB" id="A0A3S0VSJ8"/>
<organism evidence="1">
    <name type="scientific">Billgrantia gudaonensis</name>
    <dbReference type="NCBI Taxonomy" id="376427"/>
    <lineage>
        <taxon>Bacteria</taxon>
        <taxon>Pseudomonadati</taxon>
        <taxon>Pseudomonadota</taxon>
        <taxon>Gammaproteobacteria</taxon>
        <taxon>Oceanospirillales</taxon>
        <taxon>Halomonadaceae</taxon>
        <taxon>Billgrantia</taxon>
    </lineage>
</organism>
<accession>A0A3S0VSJ8</accession>
<protein>
    <submittedName>
        <fullName evidence="1">Uncharacterized protein</fullName>
    </submittedName>
</protein>
<dbReference type="EMBL" id="RXHI01000021">
    <property type="protein sequence ID" value="RUA22220.1"/>
    <property type="molecule type" value="Genomic_DNA"/>
</dbReference>
<proteinExistence type="predicted"/>
<name>A0A3S0VSJ8_9GAMM</name>
<gene>
    <name evidence="1" type="ORF">DSL92_06905</name>
</gene>
<sequence>MTPDTDHRTTYFAANSLVDTLIYPDPAQLLFYPQTCGVLLSSAARHHSKPTGGRRLALNARPRLLREVPGIRRGYSVCVWCCTCSHP</sequence>
<evidence type="ECO:0000313" key="1">
    <source>
        <dbReference type="EMBL" id="RUA22220.1"/>
    </source>
</evidence>